<dbReference type="Proteomes" id="UP000785200">
    <property type="component" value="Unassembled WGS sequence"/>
</dbReference>
<feature type="compositionally biased region" description="Low complexity" evidence="1">
    <location>
        <begin position="69"/>
        <end position="90"/>
    </location>
</feature>
<feature type="compositionally biased region" description="Polar residues" evidence="1">
    <location>
        <begin position="257"/>
        <end position="271"/>
    </location>
</feature>
<name>A0A9P6VIR5_9HELO</name>
<feature type="compositionally biased region" description="Basic and acidic residues" evidence="1">
    <location>
        <begin position="20"/>
        <end position="33"/>
    </location>
</feature>
<feature type="compositionally biased region" description="Polar residues" evidence="1">
    <location>
        <begin position="311"/>
        <end position="325"/>
    </location>
</feature>
<feature type="region of interest" description="Disordered" evidence="1">
    <location>
        <begin position="212"/>
        <end position="602"/>
    </location>
</feature>
<feature type="compositionally biased region" description="Polar residues" evidence="1">
    <location>
        <begin position="537"/>
        <end position="546"/>
    </location>
</feature>
<feature type="compositionally biased region" description="Basic and acidic residues" evidence="1">
    <location>
        <begin position="102"/>
        <end position="111"/>
    </location>
</feature>
<feature type="compositionally biased region" description="Polar residues" evidence="1">
    <location>
        <begin position="433"/>
        <end position="460"/>
    </location>
</feature>
<evidence type="ECO:0000256" key="1">
    <source>
        <dbReference type="SAM" id="MobiDB-lite"/>
    </source>
</evidence>
<feature type="compositionally biased region" description="Low complexity" evidence="1">
    <location>
        <begin position="576"/>
        <end position="587"/>
    </location>
</feature>
<protein>
    <submittedName>
        <fullName evidence="2">Uncharacterized protein</fullName>
    </submittedName>
</protein>
<feature type="region of interest" description="Disordered" evidence="1">
    <location>
        <begin position="1"/>
        <end position="156"/>
    </location>
</feature>
<proteinExistence type="predicted"/>
<evidence type="ECO:0000313" key="3">
    <source>
        <dbReference type="Proteomes" id="UP000785200"/>
    </source>
</evidence>
<evidence type="ECO:0000313" key="2">
    <source>
        <dbReference type="EMBL" id="KAG0648728.1"/>
    </source>
</evidence>
<accession>A0A9P6VIR5</accession>
<reference evidence="2" key="1">
    <citation type="submission" date="2019-07" db="EMBL/GenBank/DDBJ databases">
        <title>Hyphodiscus hymeniophilus genome sequencing and assembly.</title>
        <authorList>
            <person name="Kramer G."/>
            <person name="Nodwell J."/>
        </authorList>
    </citation>
    <scope>NUCLEOTIDE SEQUENCE</scope>
    <source>
        <strain evidence="2">ATCC 34498</strain>
    </source>
</reference>
<organism evidence="2 3">
    <name type="scientific">Hyphodiscus hymeniophilus</name>
    <dbReference type="NCBI Taxonomy" id="353542"/>
    <lineage>
        <taxon>Eukaryota</taxon>
        <taxon>Fungi</taxon>
        <taxon>Dikarya</taxon>
        <taxon>Ascomycota</taxon>
        <taxon>Pezizomycotina</taxon>
        <taxon>Leotiomycetes</taxon>
        <taxon>Helotiales</taxon>
        <taxon>Hyphodiscaceae</taxon>
        <taxon>Hyphodiscus</taxon>
    </lineage>
</organism>
<comment type="caution">
    <text evidence="2">The sequence shown here is derived from an EMBL/GenBank/DDBJ whole genome shotgun (WGS) entry which is preliminary data.</text>
</comment>
<feature type="compositionally biased region" description="Basic and acidic residues" evidence="1">
    <location>
        <begin position="299"/>
        <end position="310"/>
    </location>
</feature>
<feature type="region of interest" description="Disordered" evidence="1">
    <location>
        <begin position="634"/>
        <end position="672"/>
    </location>
</feature>
<dbReference type="EMBL" id="VNKQ01000009">
    <property type="protein sequence ID" value="KAG0648728.1"/>
    <property type="molecule type" value="Genomic_DNA"/>
</dbReference>
<keyword evidence="3" id="KW-1185">Reference proteome</keyword>
<dbReference type="AlphaFoldDB" id="A0A9P6VIR5"/>
<feature type="compositionally biased region" description="Basic and acidic residues" evidence="1">
    <location>
        <begin position="350"/>
        <end position="376"/>
    </location>
</feature>
<gene>
    <name evidence="2" type="ORF">D0Z07_4783</name>
</gene>
<dbReference type="OrthoDB" id="5244050at2759"/>
<feature type="compositionally biased region" description="Basic and acidic residues" evidence="1">
    <location>
        <begin position="662"/>
        <end position="672"/>
    </location>
</feature>
<feature type="compositionally biased region" description="Basic and acidic residues" evidence="1">
    <location>
        <begin position="333"/>
        <end position="342"/>
    </location>
</feature>
<feature type="region of interest" description="Disordered" evidence="1">
    <location>
        <begin position="685"/>
        <end position="749"/>
    </location>
</feature>
<sequence length="809" mass="89803">MGRTSKFSFPIPGRSKHTATTKEKASQKERFEAPLRSPLPNGLSKAQRILGADSDLNIDAPGRDDDAVSWRYPSSRSSGMSISISESTNSMQPTSDTGSLHDGSDQWDRESGVLPKSRIRGKASSTLLGQTYREDGATDRSSINRHMRHEDSSSTLKSYYDRQKSPLAISQQTSESSARDLALRKGQPPVIPLARSPLLQVESTDIFAEQFGNGSNNGWDVSRDTSMRKKPARLDLSMLFPSRSKRDSKMSNVEALTPSSAYSNASTTGSQDAPARRKLVKVQSKESLRSQHLSFRSAKSHDPRPQRGSKDTLSNLYDSYEQSPVASPMSRIPETRVPDPDPIRWNGNRAEGHRHEPTRDSSRPHSKSEHRTKSRESQNLPANDSHARRKMESYAQPRQLHAKDQEPMSPANKEPFSWQHMRENMINPPWDSSAASISSRNTKTSRHTSASAFSNSDLKQSSVLSLSSDSEEDVFDQEAVRSPAGPSNDKTSRMMKSNLNRAVEARRQSPQLSERTTSKKHSSRKGGAQASPFLTIPETSTSSSRLSGPWSPPKLDNSHSVAPIRAEKGEKRTKRTQSTSTRSSTTQPTPPQSPASDPLRDVETDSSRFMAVTKQEEALLEALRQKRTRMREAIIEEHETQKSPPRAPNRKISRHSGTSSVGKDRMQDSPNDKHRILLYLDTPLDDGNSIDTAEPSPDLSDFLSFGSDEDSTPRTSWAPPRRGQPRPDSENVLENQKHKISPRTPPSVARLSAVGSSVGFRSQRVSDASLGAKKRDTQSGVRTVNDTKLMHQQDYMLEDAEEGVIWGLR</sequence>